<feature type="compositionally biased region" description="Basic and acidic residues" evidence="1">
    <location>
        <begin position="733"/>
        <end position="744"/>
    </location>
</feature>
<dbReference type="EMBL" id="JALLPB020000215">
    <property type="protein sequence ID" value="KAL3812117.1"/>
    <property type="molecule type" value="Genomic_DNA"/>
</dbReference>
<organism evidence="3 4">
    <name type="scientific">Cyclostephanos tholiformis</name>
    <dbReference type="NCBI Taxonomy" id="382380"/>
    <lineage>
        <taxon>Eukaryota</taxon>
        <taxon>Sar</taxon>
        <taxon>Stramenopiles</taxon>
        <taxon>Ochrophyta</taxon>
        <taxon>Bacillariophyta</taxon>
        <taxon>Coscinodiscophyceae</taxon>
        <taxon>Thalassiosirophycidae</taxon>
        <taxon>Stephanodiscales</taxon>
        <taxon>Stephanodiscaceae</taxon>
        <taxon>Cyclostephanos</taxon>
    </lineage>
</organism>
<feature type="region of interest" description="Disordered" evidence="1">
    <location>
        <begin position="142"/>
        <end position="167"/>
    </location>
</feature>
<dbReference type="PANTHER" id="PTHR35711:SF1">
    <property type="entry name" value="ECTODERMAL, ISOFORM F"/>
    <property type="match status" value="1"/>
</dbReference>
<feature type="compositionally biased region" description="Acidic residues" evidence="1">
    <location>
        <begin position="1"/>
        <end position="11"/>
    </location>
</feature>
<feature type="region of interest" description="Disordered" evidence="1">
    <location>
        <begin position="730"/>
        <end position="764"/>
    </location>
</feature>
<proteinExistence type="predicted"/>
<evidence type="ECO:0008006" key="5">
    <source>
        <dbReference type="Google" id="ProtNLM"/>
    </source>
</evidence>
<gene>
    <name evidence="3" type="ORF">ACHAXA_009376</name>
</gene>
<feature type="transmembrane region" description="Helical" evidence="2">
    <location>
        <begin position="268"/>
        <end position="290"/>
    </location>
</feature>
<feature type="compositionally biased region" description="Acidic residues" evidence="1">
    <location>
        <begin position="464"/>
        <end position="474"/>
    </location>
</feature>
<accession>A0ABD3RGD9</accession>
<evidence type="ECO:0000256" key="2">
    <source>
        <dbReference type="SAM" id="Phobius"/>
    </source>
</evidence>
<feature type="compositionally biased region" description="Basic residues" evidence="1">
    <location>
        <begin position="484"/>
        <end position="495"/>
    </location>
</feature>
<dbReference type="Proteomes" id="UP001530377">
    <property type="component" value="Unassembled WGS sequence"/>
</dbReference>
<feature type="region of interest" description="Disordered" evidence="1">
    <location>
        <begin position="597"/>
        <end position="626"/>
    </location>
</feature>
<feature type="region of interest" description="Disordered" evidence="1">
    <location>
        <begin position="453"/>
        <end position="506"/>
    </location>
</feature>
<feature type="transmembrane region" description="Helical" evidence="2">
    <location>
        <begin position="239"/>
        <end position="261"/>
    </location>
</feature>
<reference evidence="3 4" key="1">
    <citation type="submission" date="2024-10" db="EMBL/GenBank/DDBJ databases">
        <title>Updated reference genomes for cyclostephanoid diatoms.</title>
        <authorList>
            <person name="Roberts W.R."/>
            <person name="Alverson A.J."/>
        </authorList>
    </citation>
    <scope>NUCLEOTIDE SEQUENCE [LARGE SCALE GENOMIC DNA]</scope>
    <source>
        <strain evidence="3 4">AJA228-03</strain>
    </source>
</reference>
<feature type="compositionally biased region" description="Basic and acidic residues" evidence="1">
    <location>
        <begin position="94"/>
        <end position="105"/>
    </location>
</feature>
<feature type="compositionally biased region" description="Acidic residues" evidence="1">
    <location>
        <begin position="353"/>
        <end position="368"/>
    </location>
</feature>
<feature type="compositionally biased region" description="Low complexity" evidence="1">
    <location>
        <begin position="640"/>
        <end position="655"/>
    </location>
</feature>
<comment type="caution">
    <text evidence="3">The sequence shown here is derived from an EMBL/GenBank/DDBJ whole genome shotgun (WGS) entry which is preliminary data.</text>
</comment>
<evidence type="ECO:0000313" key="3">
    <source>
        <dbReference type="EMBL" id="KAL3812117.1"/>
    </source>
</evidence>
<evidence type="ECO:0000256" key="1">
    <source>
        <dbReference type="SAM" id="MobiDB-lite"/>
    </source>
</evidence>
<keyword evidence="2" id="KW-0472">Membrane</keyword>
<keyword evidence="2" id="KW-1133">Transmembrane helix</keyword>
<dbReference type="AlphaFoldDB" id="A0ABD3RGD9"/>
<protein>
    <recommendedName>
        <fullName evidence="5">AB hydrolase-1 domain-containing protein</fullName>
    </recommendedName>
</protein>
<feature type="region of interest" description="Disordered" evidence="1">
    <location>
        <begin position="540"/>
        <end position="581"/>
    </location>
</feature>
<feature type="region of interest" description="Disordered" evidence="1">
    <location>
        <begin position="1"/>
        <end position="108"/>
    </location>
</feature>
<feature type="compositionally biased region" description="Basic and acidic residues" evidence="1">
    <location>
        <begin position="597"/>
        <end position="617"/>
    </location>
</feature>
<sequence length="983" mass="105548">MTVEEGEENDVNDNNLFSILRQRHRQDQGHHRQGGTIGGPPLLATSDDWDSPPPSPPVPSFHSHYGSTSHRRTRRWSLPELPPSSPRMSLTDSTENHYSENRGDVIDDVDDVDDEDRNFHHIIVAAASTIASDPIAHSGKTSAIADEEGGGGGGGGEEGGDVARRGRHEDSNVDFAASITTTTTTTDAIMTSSRGLVVVDDDDEIRPSPIDRLLRMTVVSDVIRRYHPLLDALLRNPRYALPVYPLSYIVLSILWTPLYYLSCLITEIGVYVLFLVVIAHGGRCLLRLLAFPGTNVRVYGEIENEFSRYSCKAIEGAASAIENLANAALRSANTYTSHLDDDDDDDRGGGDGDDRDDGEGDDDVDDADGGLSAALMRARAYGDRVLGTYAEVLHCLLMMDGRGGTVTKSRDDDHDDENGFYCRGGCVHAPPSRGGGACKRALFCRERGTIASTGSLPSSRAVGEEEEVDGDDEDGRGRGDVQRRRLRRGDHRLTRHGNNPLVGDVGNLGNLTEDARSDGRELLGILESTLTDLSDLIYTASGPTRSVSGHRGGRRNDHTDDDGTAPGRRSTTIGKEVSEVASRAIDRASELRDFVSRMRTKAGEDGDNNDGGRRDGGGGEESDDVGAETVRHRLEGEGGSAASAAALTSSSSPSSASGMIWSAARAIIGMIDPPPHKSIFGLDVLRGCFLARYRGARQFWVDRVGDGGSGARRWWWGGGGRLDVIVIPSSSNGRDDGGGRDNSVERFLPLSPRKGRGEDIGNGKNVGRKRKAVLYCNPNAGLLEVATGMGLTGGNVDDDIDDDDKNEPTFLAFKPSSQSLKFDAAIVARHIVDVVGVDELIIHGESIGGMAAAGAAKALTATSSRLNVSTILVCDRTFCNLEAVAQRLLGRWTGNAIRLLTPGWSTDVARDFLAARCPKIVAQDSADEIIHDYSSLKSGLAFAGELTKGHTRKVGWIMSPLIEHKIADLDNVGRISLQLASDE</sequence>
<evidence type="ECO:0000313" key="4">
    <source>
        <dbReference type="Proteomes" id="UP001530377"/>
    </source>
</evidence>
<keyword evidence="4" id="KW-1185">Reference proteome</keyword>
<feature type="region of interest" description="Disordered" evidence="1">
    <location>
        <begin position="336"/>
        <end position="368"/>
    </location>
</feature>
<keyword evidence="2" id="KW-0812">Transmembrane</keyword>
<feature type="region of interest" description="Disordered" evidence="1">
    <location>
        <begin position="636"/>
        <end position="655"/>
    </location>
</feature>
<name>A0ABD3RGD9_9STRA</name>
<dbReference type="PANTHER" id="PTHR35711">
    <property type="entry name" value="EXPRESSED PROTEIN"/>
    <property type="match status" value="1"/>
</dbReference>